<dbReference type="InterPro" id="IPR005084">
    <property type="entry name" value="CBM6"/>
</dbReference>
<protein>
    <submittedName>
        <fullName evidence="4">Carbohydrate-binding protein</fullName>
    </submittedName>
</protein>
<dbReference type="Gene3D" id="2.60.120.260">
    <property type="entry name" value="Galactose-binding domain-like"/>
    <property type="match status" value="1"/>
</dbReference>
<keyword evidence="2" id="KW-1133">Transmembrane helix</keyword>
<feature type="compositionally biased region" description="Basic and acidic residues" evidence="1">
    <location>
        <begin position="190"/>
        <end position="207"/>
    </location>
</feature>
<feature type="compositionally biased region" description="Low complexity" evidence="1">
    <location>
        <begin position="68"/>
        <end position="78"/>
    </location>
</feature>
<feature type="compositionally biased region" description="Low complexity" evidence="1">
    <location>
        <begin position="24"/>
        <end position="33"/>
    </location>
</feature>
<evidence type="ECO:0000256" key="1">
    <source>
        <dbReference type="SAM" id="MobiDB-lite"/>
    </source>
</evidence>
<name>A0A7H0HTS3_9ACTN</name>
<dbReference type="EMBL" id="CP060825">
    <property type="protein sequence ID" value="QNP63939.1"/>
    <property type="molecule type" value="Genomic_DNA"/>
</dbReference>
<keyword evidence="5" id="KW-1185">Reference proteome</keyword>
<evidence type="ECO:0000313" key="4">
    <source>
        <dbReference type="EMBL" id="QNP63939.1"/>
    </source>
</evidence>
<proteinExistence type="predicted"/>
<feature type="domain" description="CBM6" evidence="3">
    <location>
        <begin position="206"/>
        <end position="339"/>
    </location>
</feature>
<evidence type="ECO:0000259" key="3">
    <source>
        <dbReference type="PROSITE" id="PS51175"/>
    </source>
</evidence>
<dbReference type="RefSeq" id="WP_187741092.1">
    <property type="nucleotide sequence ID" value="NZ_CP060825.1"/>
</dbReference>
<keyword evidence="2" id="KW-0472">Membrane</keyword>
<dbReference type="GO" id="GO:0030246">
    <property type="term" value="F:carbohydrate binding"/>
    <property type="evidence" value="ECO:0007669"/>
    <property type="project" value="InterPro"/>
</dbReference>
<dbReference type="KEGG" id="sgj:IAG43_14040"/>
<feature type="compositionally biased region" description="Gly residues" evidence="1">
    <location>
        <begin position="79"/>
        <end position="103"/>
    </location>
</feature>
<dbReference type="AlphaFoldDB" id="A0A7H0HTS3"/>
<dbReference type="PROSITE" id="PS51175">
    <property type="entry name" value="CBM6"/>
    <property type="match status" value="1"/>
</dbReference>
<dbReference type="SUPFAM" id="SSF49785">
    <property type="entry name" value="Galactose-binding domain-like"/>
    <property type="match status" value="1"/>
</dbReference>
<feature type="region of interest" description="Disordered" evidence="1">
    <location>
        <begin position="166"/>
        <end position="208"/>
    </location>
</feature>
<feature type="compositionally biased region" description="Low complexity" evidence="1">
    <location>
        <begin position="41"/>
        <end position="50"/>
    </location>
</feature>
<feature type="transmembrane region" description="Helical" evidence="2">
    <location>
        <begin position="144"/>
        <end position="164"/>
    </location>
</feature>
<dbReference type="Proteomes" id="UP000516230">
    <property type="component" value="Chromosome"/>
</dbReference>
<gene>
    <name evidence="4" type="ORF">IAG43_14040</name>
</gene>
<reference evidence="4 5" key="1">
    <citation type="submission" date="2020-08" db="EMBL/GenBank/DDBJ databases">
        <title>A novel species.</title>
        <authorList>
            <person name="Gao J."/>
        </authorList>
    </citation>
    <scope>NUCLEOTIDE SEQUENCE [LARGE SCALE GENOMIC DNA]</scope>
    <source>
        <strain evidence="4 5">CRPJ-33</strain>
    </source>
</reference>
<feature type="compositionally biased region" description="Low complexity" evidence="1">
    <location>
        <begin position="104"/>
        <end position="116"/>
    </location>
</feature>
<feature type="compositionally biased region" description="Gly residues" evidence="1">
    <location>
        <begin position="129"/>
        <end position="139"/>
    </location>
</feature>
<dbReference type="Pfam" id="PF16990">
    <property type="entry name" value="CBM_35"/>
    <property type="match status" value="1"/>
</dbReference>
<evidence type="ECO:0000256" key="2">
    <source>
        <dbReference type="SAM" id="Phobius"/>
    </source>
</evidence>
<sequence length="341" mass="35218">MTAANNGAGTPENDDPFGYLYEDGQAAGATPPGQGRGYGYPGPAAQPGVPRTSYNQVRTVGERRQYTQPQVPHQQGQGQQQGGYGYPQGYGQQGHGQQQGGYGQPTAAYAAPETYPGGDRTRQTPVPPHGGGHGRGGGPNTRGLLIGAIAVVAVVVIGIGAALMTSGDEKDKAGGEPGAGTSPTVGESVKPSDEPSKGGDEPVELPKQDAVTLTFGGGSTAEKTIKGAEGTGGAYVAGFNAVGSSVTWNADLQKGGEYRLYVRYSIPAQDANATLTVNGKANTNPLGLKNFINSTDPAFDKNWQTTWAPVNLKEGKNEIKISCEQGNQCNALLDWVEVKEG</sequence>
<accession>A0A7H0HTS3</accession>
<feature type="region of interest" description="Disordered" evidence="1">
    <location>
        <begin position="1"/>
        <end position="139"/>
    </location>
</feature>
<organism evidence="4 5">
    <name type="scientific">Streptomyces genisteinicus</name>
    <dbReference type="NCBI Taxonomy" id="2768068"/>
    <lineage>
        <taxon>Bacteria</taxon>
        <taxon>Bacillati</taxon>
        <taxon>Actinomycetota</taxon>
        <taxon>Actinomycetes</taxon>
        <taxon>Kitasatosporales</taxon>
        <taxon>Streptomycetaceae</taxon>
        <taxon>Streptomyces</taxon>
    </lineage>
</organism>
<keyword evidence="2" id="KW-0812">Transmembrane</keyword>
<dbReference type="InterPro" id="IPR008979">
    <property type="entry name" value="Galactose-bd-like_sf"/>
</dbReference>
<evidence type="ECO:0000313" key="5">
    <source>
        <dbReference type="Proteomes" id="UP000516230"/>
    </source>
</evidence>